<dbReference type="InterPro" id="IPR036278">
    <property type="entry name" value="Sialidase_sf"/>
</dbReference>
<accession>A0A517Z1T4</accession>
<dbReference type="PROSITE" id="PS51318">
    <property type="entry name" value="TAT"/>
    <property type="match status" value="1"/>
</dbReference>
<protein>
    <recommendedName>
        <fullName evidence="3">BNR/Asp-box repeat protein</fullName>
    </recommendedName>
</protein>
<dbReference type="KEGG" id="mri:Mal4_07110"/>
<evidence type="ECO:0000313" key="1">
    <source>
        <dbReference type="EMBL" id="QDU36425.1"/>
    </source>
</evidence>
<dbReference type="RefSeq" id="WP_197444056.1">
    <property type="nucleotide sequence ID" value="NZ_CP036275.1"/>
</dbReference>
<sequence>MKTRQGISRRHFLATAAAGAGTAMWTGQRSLLAAPSTMGETDHFWYRLAVDGPYIDSQRDSKAFGFRDGMIYLSEDNGETWPHRAEFPAAENITFSCILGNGNILFATRTKLYLSTDQLKTYEQITVKDRDGSDYLPHTPMNPERPGWYFHSLDGEHTFDVDGKEMLVWGNYCNVLGGPVPINIYYSTDQGRTVKIAYSFGHNPNFHDRDAKTGRPLGDPDNPVICRHIHSVAYNPAENAFYACTGDHDRGNQHECHWLRGTYDADSDTWDWQVLVSVNSNSRYKSGGINFVDGQLYWASDANGKNGPPVHDRGIFRCDPADLTDPSKHTMLFNPEYESANMLIEDGVILSAHYAPASPYHTGIIISPDLGETWAQFDLKQFGRRSPVRFHRKNGDGWFRVDLRTGWIARSDVLFIKPKG</sequence>
<evidence type="ECO:0008006" key="3">
    <source>
        <dbReference type="Google" id="ProtNLM"/>
    </source>
</evidence>
<dbReference type="InterPro" id="IPR015943">
    <property type="entry name" value="WD40/YVTN_repeat-like_dom_sf"/>
</dbReference>
<dbReference type="InterPro" id="IPR006311">
    <property type="entry name" value="TAT_signal"/>
</dbReference>
<dbReference type="CDD" id="cd15482">
    <property type="entry name" value="Sialidase_non-viral"/>
    <property type="match status" value="1"/>
</dbReference>
<proteinExistence type="predicted"/>
<dbReference type="EMBL" id="CP036275">
    <property type="protein sequence ID" value="QDU36425.1"/>
    <property type="molecule type" value="Genomic_DNA"/>
</dbReference>
<name>A0A517Z1T4_9PLAN</name>
<dbReference type="AlphaFoldDB" id="A0A517Z1T4"/>
<keyword evidence="2" id="KW-1185">Reference proteome</keyword>
<reference evidence="1 2" key="1">
    <citation type="submission" date="2019-02" db="EMBL/GenBank/DDBJ databases">
        <title>Deep-cultivation of Planctomycetes and their phenomic and genomic characterization uncovers novel biology.</title>
        <authorList>
            <person name="Wiegand S."/>
            <person name="Jogler M."/>
            <person name="Boedeker C."/>
            <person name="Pinto D."/>
            <person name="Vollmers J."/>
            <person name="Rivas-Marin E."/>
            <person name="Kohn T."/>
            <person name="Peeters S.H."/>
            <person name="Heuer A."/>
            <person name="Rast P."/>
            <person name="Oberbeckmann S."/>
            <person name="Bunk B."/>
            <person name="Jeske O."/>
            <person name="Meyerdierks A."/>
            <person name="Storesund J.E."/>
            <person name="Kallscheuer N."/>
            <person name="Luecker S."/>
            <person name="Lage O.M."/>
            <person name="Pohl T."/>
            <person name="Merkel B.J."/>
            <person name="Hornburger P."/>
            <person name="Mueller R.-W."/>
            <person name="Bruemmer F."/>
            <person name="Labrenz M."/>
            <person name="Spormann A.M."/>
            <person name="Op den Camp H."/>
            <person name="Overmann J."/>
            <person name="Amann R."/>
            <person name="Jetten M.S.M."/>
            <person name="Mascher T."/>
            <person name="Medema M.H."/>
            <person name="Devos D.P."/>
            <person name="Kaster A.-K."/>
            <person name="Ovreas L."/>
            <person name="Rohde M."/>
            <person name="Galperin M.Y."/>
            <person name="Jogler C."/>
        </authorList>
    </citation>
    <scope>NUCLEOTIDE SEQUENCE [LARGE SCALE GENOMIC DNA]</scope>
    <source>
        <strain evidence="1 2">Mal4</strain>
    </source>
</reference>
<organism evidence="1 2">
    <name type="scientific">Maioricimonas rarisocia</name>
    <dbReference type="NCBI Taxonomy" id="2528026"/>
    <lineage>
        <taxon>Bacteria</taxon>
        <taxon>Pseudomonadati</taxon>
        <taxon>Planctomycetota</taxon>
        <taxon>Planctomycetia</taxon>
        <taxon>Planctomycetales</taxon>
        <taxon>Planctomycetaceae</taxon>
        <taxon>Maioricimonas</taxon>
    </lineage>
</organism>
<evidence type="ECO:0000313" key="2">
    <source>
        <dbReference type="Proteomes" id="UP000320496"/>
    </source>
</evidence>
<dbReference type="Proteomes" id="UP000320496">
    <property type="component" value="Chromosome"/>
</dbReference>
<dbReference type="Gene3D" id="2.130.10.10">
    <property type="entry name" value="YVTN repeat-like/Quinoprotein amine dehydrogenase"/>
    <property type="match status" value="1"/>
</dbReference>
<dbReference type="SUPFAM" id="SSF50939">
    <property type="entry name" value="Sialidases"/>
    <property type="match status" value="1"/>
</dbReference>
<gene>
    <name evidence="1" type="ORF">Mal4_07110</name>
</gene>